<evidence type="ECO:0000256" key="1">
    <source>
        <dbReference type="SAM" id="MobiDB-lite"/>
    </source>
</evidence>
<feature type="region of interest" description="Disordered" evidence="1">
    <location>
        <begin position="1"/>
        <end position="94"/>
    </location>
</feature>
<accession>A0ABU0DNB2</accession>
<keyword evidence="3" id="KW-1185">Reference proteome</keyword>
<feature type="compositionally biased region" description="Basic residues" evidence="1">
    <location>
        <begin position="201"/>
        <end position="218"/>
    </location>
</feature>
<name>A0ABU0DNB2_9HYPH</name>
<dbReference type="Proteomes" id="UP001238467">
    <property type="component" value="Unassembled WGS sequence"/>
</dbReference>
<comment type="caution">
    <text evidence="2">The sequence shown here is derived from an EMBL/GenBank/DDBJ whole genome shotgun (WGS) entry which is preliminary data.</text>
</comment>
<dbReference type="EMBL" id="JAUSUH010000013">
    <property type="protein sequence ID" value="MDQ0349942.1"/>
    <property type="molecule type" value="Genomic_DNA"/>
</dbReference>
<sequence>MASRAPSGSPGQARGSGVALGRAGGGCGRGTGRLGLSPVATGEGRAGAVSPRPGITGVGARRGPAGEGRSGRGRCRGRASAERGGGAAHRPIVQPAQRILSDEGALADEGCLGKALGKEVFVDKALADRSVAGGSLVDKTVANKAVAAGVLKQVPRVQGPRGQGRREQGRRGRELGRQDRREQDRALKQVPRVQIPLAGRSSRRRPSRRARSCARRLLRTPALAHASDGQVRQRKRALARRDPPVGPPTPARATRAPEKVRPYRRMRQ</sequence>
<feature type="compositionally biased region" description="Basic and acidic residues" evidence="1">
    <location>
        <begin position="164"/>
        <end position="187"/>
    </location>
</feature>
<evidence type="ECO:0000313" key="2">
    <source>
        <dbReference type="EMBL" id="MDQ0349942.1"/>
    </source>
</evidence>
<feature type="compositionally biased region" description="Gly residues" evidence="1">
    <location>
        <begin position="22"/>
        <end position="33"/>
    </location>
</feature>
<reference evidence="2 3" key="1">
    <citation type="submission" date="2023-07" db="EMBL/GenBank/DDBJ databases">
        <title>Genomic Encyclopedia of Type Strains, Phase IV (KMG-IV): sequencing the most valuable type-strain genomes for metagenomic binning, comparative biology and taxonomic classification.</title>
        <authorList>
            <person name="Goeker M."/>
        </authorList>
    </citation>
    <scope>NUCLEOTIDE SEQUENCE [LARGE SCALE GENOMIC DNA]</scope>
    <source>
        <strain evidence="2 3">DSM 1277</strain>
    </source>
</reference>
<gene>
    <name evidence="2" type="ORF">J2S76_004396</name>
</gene>
<organism evidence="2 3">
    <name type="scientific">Ancylobacter vacuolatus</name>
    <dbReference type="NCBI Taxonomy" id="223389"/>
    <lineage>
        <taxon>Bacteria</taxon>
        <taxon>Pseudomonadati</taxon>
        <taxon>Pseudomonadota</taxon>
        <taxon>Alphaproteobacteria</taxon>
        <taxon>Hyphomicrobiales</taxon>
        <taxon>Xanthobacteraceae</taxon>
        <taxon>Ancylobacter</taxon>
    </lineage>
</organism>
<protein>
    <submittedName>
        <fullName evidence="2">Uncharacterized protein</fullName>
    </submittedName>
</protein>
<feature type="region of interest" description="Disordered" evidence="1">
    <location>
        <begin position="153"/>
        <end position="268"/>
    </location>
</feature>
<evidence type="ECO:0000313" key="3">
    <source>
        <dbReference type="Proteomes" id="UP001238467"/>
    </source>
</evidence>
<proteinExistence type="predicted"/>